<dbReference type="GO" id="GO:0016887">
    <property type="term" value="F:ATP hydrolysis activity"/>
    <property type="evidence" value="ECO:0007669"/>
    <property type="project" value="InterPro"/>
</dbReference>
<feature type="domain" description="RNase H type-1" evidence="8">
    <location>
        <begin position="145"/>
        <end position="271"/>
    </location>
</feature>
<dbReference type="GO" id="GO:0006313">
    <property type="term" value="P:DNA transposition"/>
    <property type="evidence" value="ECO:0007669"/>
    <property type="project" value="InterPro"/>
</dbReference>
<dbReference type="Pfam" id="PF00075">
    <property type="entry name" value="RNase_H"/>
    <property type="match status" value="1"/>
</dbReference>
<organism evidence="10 11">
    <name type="scientific">Araneus ventricosus</name>
    <name type="common">Orbweaver spider</name>
    <name type="synonym">Epeira ventricosa</name>
    <dbReference type="NCBI Taxonomy" id="182803"/>
    <lineage>
        <taxon>Eukaryota</taxon>
        <taxon>Metazoa</taxon>
        <taxon>Ecdysozoa</taxon>
        <taxon>Arthropoda</taxon>
        <taxon>Chelicerata</taxon>
        <taxon>Arachnida</taxon>
        <taxon>Araneae</taxon>
        <taxon>Araneomorphae</taxon>
        <taxon>Entelegynae</taxon>
        <taxon>Araneoidea</taxon>
        <taxon>Araneidae</taxon>
        <taxon>Araneus</taxon>
    </lineage>
</organism>
<feature type="transmembrane region" description="Helical" evidence="7">
    <location>
        <begin position="1084"/>
        <end position="1105"/>
    </location>
</feature>
<dbReference type="PANTHER" id="PTHR48041:SF78">
    <property type="entry name" value="ABC TRANSPORTER EXPRESSED IN TRACHEA, ISOFORM A"/>
    <property type="match status" value="1"/>
</dbReference>
<dbReference type="Pfam" id="PF01498">
    <property type="entry name" value="HTH_Tnp_Tc3_2"/>
    <property type="match status" value="1"/>
</dbReference>
<dbReference type="Gene3D" id="3.30.420.10">
    <property type="entry name" value="Ribonuclease H-like superfamily/Ribonuclease H"/>
    <property type="match status" value="2"/>
</dbReference>
<comment type="similarity">
    <text evidence="2">Belongs to the ABC transporter superfamily. ABCG family. Eye pigment precursor importer (TC 3.A.1.204) subfamily.</text>
</comment>
<reference evidence="10 11" key="1">
    <citation type="journal article" date="2019" name="Sci. Rep.">
        <title>Orb-weaving spider Araneus ventricosus genome elucidates the spidroin gene catalogue.</title>
        <authorList>
            <person name="Kono N."/>
            <person name="Nakamura H."/>
            <person name="Ohtoshi R."/>
            <person name="Moran D.A.P."/>
            <person name="Shinohara A."/>
            <person name="Yoshida Y."/>
            <person name="Fujiwara M."/>
            <person name="Mori M."/>
            <person name="Tomita M."/>
            <person name="Arakawa K."/>
        </authorList>
    </citation>
    <scope>NUCLEOTIDE SEQUENCE [LARGE SCALE GENOMIC DNA]</scope>
</reference>
<keyword evidence="10" id="KW-0067">ATP-binding</keyword>
<evidence type="ECO:0000259" key="8">
    <source>
        <dbReference type="PROSITE" id="PS50879"/>
    </source>
</evidence>
<evidence type="ECO:0000256" key="6">
    <source>
        <dbReference type="ARBA" id="ARBA00023136"/>
    </source>
</evidence>
<dbReference type="InterPro" id="IPR013525">
    <property type="entry name" value="ABC2_TM"/>
</dbReference>
<dbReference type="GO" id="GO:0005524">
    <property type="term" value="F:ATP binding"/>
    <property type="evidence" value="ECO:0007669"/>
    <property type="project" value="UniProtKB-KW"/>
</dbReference>
<evidence type="ECO:0000256" key="7">
    <source>
        <dbReference type="SAM" id="Phobius"/>
    </source>
</evidence>
<keyword evidence="10" id="KW-0547">Nucleotide-binding</keyword>
<keyword evidence="6 7" id="KW-0472">Membrane</keyword>
<dbReference type="InterPro" id="IPR027417">
    <property type="entry name" value="P-loop_NTPase"/>
</dbReference>
<name>A0A4Y2G3B8_ARAVE</name>
<feature type="transmembrane region" description="Helical" evidence="7">
    <location>
        <begin position="1027"/>
        <end position="1044"/>
    </location>
</feature>
<dbReference type="Pfam" id="PF01061">
    <property type="entry name" value="ABC2_membrane"/>
    <property type="match status" value="1"/>
</dbReference>
<keyword evidence="4 7" id="KW-0812">Transmembrane</keyword>
<feature type="transmembrane region" description="Helical" evidence="7">
    <location>
        <begin position="976"/>
        <end position="997"/>
    </location>
</feature>
<evidence type="ECO:0000256" key="5">
    <source>
        <dbReference type="ARBA" id="ARBA00022989"/>
    </source>
</evidence>
<dbReference type="InterPro" id="IPR038717">
    <property type="entry name" value="Tc1-like_DDE_dom"/>
</dbReference>
<dbReference type="Proteomes" id="UP000499080">
    <property type="component" value="Unassembled WGS sequence"/>
</dbReference>
<proteinExistence type="inferred from homology"/>
<evidence type="ECO:0000259" key="9">
    <source>
        <dbReference type="PROSITE" id="PS50893"/>
    </source>
</evidence>
<dbReference type="Gene3D" id="3.40.50.300">
    <property type="entry name" value="P-loop containing nucleotide triphosphate hydrolases"/>
    <property type="match status" value="2"/>
</dbReference>
<dbReference type="InterPro" id="IPR050352">
    <property type="entry name" value="ABCG_transporters"/>
</dbReference>
<comment type="subcellular location">
    <subcellularLocation>
        <location evidence="1">Membrane</location>
        <topology evidence="1">Multi-pass membrane protein</topology>
    </subcellularLocation>
</comment>
<evidence type="ECO:0000313" key="11">
    <source>
        <dbReference type="Proteomes" id="UP000499080"/>
    </source>
</evidence>
<dbReference type="PROSITE" id="PS50893">
    <property type="entry name" value="ABC_TRANSPORTER_2"/>
    <property type="match status" value="1"/>
</dbReference>
<feature type="transmembrane region" description="Helical" evidence="7">
    <location>
        <begin position="1117"/>
        <end position="1135"/>
    </location>
</feature>
<dbReference type="InterPro" id="IPR003439">
    <property type="entry name" value="ABC_transporter-like_ATP-bd"/>
</dbReference>
<evidence type="ECO:0000256" key="1">
    <source>
        <dbReference type="ARBA" id="ARBA00004141"/>
    </source>
</evidence>
<feature type="domain" description="ABC transporter" evidence="9">
    <location>
        <begin position="307"/>
        <end position="536"/>
    </location>
</feature>
<dbReference type="GO" id="GO:0005886">
    <property type="term" value="C:plasma membrane"/>
    <property type="evidence" value="ECO:0007669"/>
    <property type="project" value="TreeGrafter"/>
</dbReference>
<dbReference type="Pfam" id="PF13358">
    <property type="entry name" value="DDE_3"/>
    <property type="match status" value="1"/>
</dbReference>
<dbReference type="InterPro" id="IPR017871">
    <property type="entry name" value="ABC_transporter-like_CS"/>
</dbReference>
<comment type="caution">
    <text evidence="10">The sequence shown here is derived from an EMBL/GenBank/DDBJ whole genome shotgun (WGS) entry which is preliminary data.</text>
</comment>
<dbReference type="InterPro" id="IPR012337">
    <property type="entry name" value="RNaseH-like_sf"/>
</dbReference>
<sequence>MKVLSSTSWGADKVSLMRIYRSLVRSKLDYGVPVYGSAAKSTLKMLDSVHHQGLRIATGAFRTTPIPSLHVISVRLSFTPTFGFRIGEVLRYFEIEDFPVVSNVEDPPPWKETQLDFIDDFLHFFKPSTSDIVFQQHFYDHRQHYSDYIPIYTDGSKSDNHVGSAAVFPDFTIAETLHPFCSVYTSELYAIYLGLLKISTLNFKKAIIYTDSRSGINALRSAKHNKHPLVMQCLHLHHTLKNSKIKYCWIPGHVGIPGNERADKAAKSANASREAFVPLIDALQAVKLSQHRVWQRIWDGQSNNKLYKIQPSIKGFGNLTIRKHDVILTRLRVGHAFLTHRHLLHSDPAPICNGRAKVNGRITVNGAPRDMRVFRKLSCYIMQDDHLLPHLTVRESIQLAARLKIPSSVSKQDREKAVDDCMEALGLSERQNNKASQLSGGQRKRLCIAQELVSNPPLIFLDEPTRLWQRFQDDGNVSRCYSTGRARVTMPNEDRYLAVTAKRNRRSTASDLSRQLSSATGTTVSRQTVYRRLGHIGLYARRPVRCVPLTETHCRLRLAWSIEHALWTLQQWSCVMFSDESRFSLQSDSLRTFIWRAPGTRYHQENTTERHRYGGVGWLVWRGIILGSRTDLHVQSVTMTGHIYRDVILEQHVRLFRGAMGAEFLFMDDNARPHRANIVDECLQSEDITRMDWPAYSPDLNPIEHVWDMLGRRIAARQPPPTCLPELWRALLDEWCNIPQDQIDNLILSMPRRCKACIASGLDSSSCLQCVQLLKSLAEEGRTVICTIHQPSARIFELFDKLYMLAEGHCIYRGSTKNLIPFLSEQGLSCPTYHNPADFATEVAAGEHGDWIWKLKTAIDTFDATSDVLSLADESFIFDGSSEVGLQASTLCLLEDQAENKPSLLKENALESSFGGYATSSWNQFKVLTYRSLICTLREPMATQLRFFAHLVVGLLLGMLYYGIGNDASKIFNNSGFLFFSLLFLIFTAMMPTVLTFPMEKTIFAREYINSWYSTRMYYLAKTVSEIPFQILFPVIYCSIVYWMTAQPNDLIRFGLFILSSIMISLVAQSVGLLIGAATSVQNAVFLAPVVSIPILLFSGFFISLDTIPPYLQWLSYISYIRYCFQSVLLGIYSLNRPELHCDKIFCPFQEPQDFLREMDMADGNLYVDYAAMWAFFFVFRVVSYYVLYFKMVYNR</sequence>
<dbReference type="PROSITE" id="PS50879">
    <property type="entry name" value="RNASE_H_1"/>
    <property type="match status" value="1"/>
</dbReference>
<accession>A0A4Y2G3B8</accession>
<dbReference type="InterPro" id="IPR002492">
    <property type="entry name" value="Transposase_Tc1-like"/>
</dbReference>
<dbReference type="GO" id="GO:0015074">
    <property type="term" value="P:DNA integration"/>
    <property type="evidence" value="ECO:0007669"/>
    <property type="project" value="InterPro"/>
</dbReference>
<keyword evidence="11" id="KW-1185">Reference proteome</keyword>
<dbReference type="Pfam" id="PF19055">
    <property type="entry name" value="ABC2_membrane_7"/>
    <property type="match status" value="1"/>
</dbReference>
<dbReference type="GO" id="GO:0004523">
    <property type="term" value="F:RNA-DNA hybrid ribonuclease activity"/>
    <property type="evidence" value="ECO:0007669"/>
    <property type="project" value="InterPro"/>
</dbReference>
<dbReference type="InterPro" id="IPR043926">
    <property type="entry name" value="ABCG_dom"/>
</dbReference>
<dbReference type="SUPFAM" id="SSF52540">
    <property type="entry name" value="P-loop containing nucleoside triphosphate hydrolases"/>
    <property type="match status" value="2"/>
</dbReference>
<dbReference type="GO" id="GO:0003677">
    <property type="term" value="F:DNA binding"/>
    <property type="evidence" value="ECO:0007669"/>
    <property type="project" value="InterPro"/>
</dbReference>
<keyword evidence="3" id="KW-0813">Transport</keyword>
<feature type="transmembrane region" description="Helical" evidence="7">
    <location>
        <begin position="1171"/>
        <end position="1190"/>
    </location>
</feature>
<dbReference type="OrthoDB" id="6427480at2759"/>
<protein>
    <submittedName>
        <fullName evidence="10">ATP-binding cassette sub-family G member 1</fullName>
    </submittedName>
</protein>
<evidence type="ECO:0000313" key="10">
    <source>
        <dbReference type="EMBL" id="GBM47138.1"/>
    </source>
</evidence>
<keyword evidence="5 7" id="KW-1133">Transmembrane helix</keyword>
<gene>
    <name evidence="10" type="primary">ABCG1_3</name>
    <name evidence="10" type="ORF">AVEN_139221_1</name>
</gene>
<dbReference type="AlphaFoldDB" id="A0A4Y2G3B8"/>
<dbReference type="InterPro" id="IPR036397">
    <property type="entry name" value="RNaseH_sf"/>
</dbReference>
<dbReference type="SUPFAM" id="SSF53098">
    <property type="entry name" value="Ribonuclease H-like"/>
    <property type="match status" value="1"/>
</dbReference>
<dbReference type="EMBL" id="BGPR01001168">
    <property type="protein sequence ID" value="GBM47138.1"/>
    <property type="molecule type" value="Genomic_DNA"/>
</dbReference>
<dbReference type="PANTHER" id="PTHR48041">
    <property type="entry name" value="ABC TRANSPORTER G FAMILY MEMBER 28"/>
    <property type="match status" value="1"/>
</dbReference>
<dbReference type="CDD" id="cd09276">
    <property type="entry name" value="Rnase_HI_RT_non_LTR"/>
    <property type="match status" value="1"/>
</dbReference>
<evidence type="ECO:0000256" key="4">
    <source>
        <dbReference type="ARBA" id="ARBA00022692"/>
    </source>
</evidence>
<feature type="transmembrane region" description="Helical" evidence="7">
    <location>
        <begin position="947"/>
        <end position="964"/>
    </location>
</feature>
<feature type="transmembrane region" description="Helical" evidence="7">
    <location>
        <begin position="1056"/>
        <end position="1078"/>
    </location>
</feature>
<evidence type="ECO:0000256" key="2">
    <source>
        <dbReference type="ARBA" id="ARBA00005814"/>
    </source>
</evidence>
<dbReference type="PROSITE" id="PS00211">
    <property type="entry name" value="ABC_TRANSPORTER_1"/>
    <property type="match status" value="1"/>
</dbReference>
<evidence type="ECO:0000256" key="3">
    <source>
        <dbReference type="ARBA" id="ARBA00022448"/>
    </source>
</evidence>
<dbReference type="InterPro" id="IPR002156">
    <property type="entry name" value="RNaseH_domain"/>
</dbReference>
<dbReference type="Pfam" id="PF00005">
    <property type="entry name" value="ABC_tran"/>
    <property type="match status" value="1"/>
</dbReference>
<dbReference type="GO" id="GO:0140359">
    <property type="term" value="F:ABC-type transporter activity"/>
    <property type="evidence" value="ECO:0007669"/>
    <property type="project" value="InterPro"/>
</dbReference>